<dbReference type="Pfam" id="PF08281">
    <property type="entry name" value="Sigma70_r4_2"/>
    <property type="match status" value="1"/>
</dbReference>
<evidence type="ECO:0000313" key="8">
    <source>
        <dbReference type="Proteomes" id="UP000468650"/>
    </source>
</evidence>
<reference evidence="7 8" key="1">
    <citation type="submission" date="2019-09" db="EMBL/GenBank/DDBJ databases">
        <title>Genomes of family Cryomorphaceae.</title>
        <authorList>
            <person name="Bowman J.P."/>
        </authorList>
    </citation>
    <scope>NUCLEOTIDE SEQUENCE [LARGE SCALE GENOMIC DNA]</scope>
    <source>
        <strain evidence="7 8">LMG 25704</strain>
    </source>
</reference>
<evidence type="ECO:0000256" key="2">
    <source>
        <dbReference type="ARBA" id="ARBA00023015"/>
    </source>
</evidence>
<protein>
    <submittedName>
        <fullName evidence="7">Sigma-70 family RNA polymerase sigma factor</fullName>
    </submittedName>
</protein>
<dbReference type="NCBIfam" id="TIGR02937">
    <property type="entry name" value="sigma70-ECF"/>
    <property type="match status" value="1"/>
</dbReference>
<dbReference type="AlphaFoldDB" id="A0A6N6RMT6"/>
<dbReference type="InterPro" id="IPR007627">
    <property type="entry name" value="RNA_pol_sigma70_r2"/>
</dbReference>
<evidence type="ECO:0000256" key="4">
    <source>
        <dbReference type="ARBA" id="ARBA00023163"/>
    </source>
</evidence>
<organism evidence="7 8">
    <name type="scientific">Phaeocystidibacter luteus</name>
    <dbReference type="NCBI Taxonomy" id="911197"/>
    <lineage>
        <taxon>Bacteria</taxon>
        <taxon>Pseudomonadati</taxon>
        <taxon>Bacteroidota</taxon>
        <taxon>Flavobacteriia</taxon>
        <taxon>Flavobacteriales</taxon>
        <taxon>Phaeocystidibacteraceae</taxon>
        <taxon>Phaeocystidibacter</taxon>
    </lineage>
</organism>
<dbReference type="InterPro" id="IPR036388">
    <property type="entry name" value="WH-like_DNA-bd_sf"/>
</dbReference>
<dbReference type="InterPro" id="IPR013325">
    <property type="entry name" value="RNA_pol_sigma_r2"/>
</dbReference>
<keyword evidence="2" id="KW-0805">Transcription regulation</keyword>
<dbReference type="PANTHER" id="PTHR43133:SF51">
    <property type="entry name" value="RNA POLYMERASE SIGMA FACTOR"/>
    <property type="match status" value="1"/>
</dbReference>
<dbReference type="Gene3D" id="1.10.1740.10">
    <property type="match status" value="1"/>
</dbReference>
<dbReference type="PANTHER" id="PTHR43133">
    <property type="entry name" value="RNA POLYMERASE ECF-TYPE SIGMA FACTO"/>
    <property type="match status" value="1"/>
</dbReference>
<dbReference type="GO" id="GO:0003677">
    <property type="term" value="F:DNA binding"/>
    <property type="evidence" value="ECO:0007669"/>
    <property type="project" value="InterPro"/>
</dbReference>
<keyword evidence="8" id="KW-1185">Reference proteome</keyword>
<gene>
    <name evidence="7" type="ORF">F8C67_03665</name>
</gene>
<feature type="domain" description="RNA polymerase sigma factor 70 region 4 type 2" evidence="6">
    <location>
        <begin position="116"/>
        <end position="168"/>
    </location>
</feature>
<dbReference type="GO" id="GO:0006352">
    <property type="term" value="P:DNA-templated transcription initiation"/>
    <property type="evidence" value="ECO:0007669"/>
    <property type="project" value="InterPro"/>
</dbReference>
<comment type="caution">
    <text evidence="7">The sequence shown here is derived from an EMBL/GenBank/DDBJ whole genome shotgun (WGS) entry which is preliminary data.</text>
</comment>
<dbReference type="EMBL" id="WBVO01000001">
    <property type="protein sequence ID" value="KAB2814858.1"/>
    <property type="molecule type" value="Genomic_DNA"/>
</dbReference>
<dbReference type="Gene3D" id="1.10.10.10">
    <property type="entry name" value="Winged helix-like DNA-binding domain superfamily/Winged helix DNA-binding domain"/>
    <property type="match status" value="1"/>
</dbReference>
<dbReference type="InterPro" id="IPR013249">
    <property type="entry name" value="RNA_pol_sigma70_r4_t2"/>
</dbReference>
<dbReference type="Pfam" id="PF04542">
    <property type="entry name" value="Sigma70_r2"/>
    <property type="match status" value="1"/>
</dbReference>
<proteinExistence type="inferred from homology"/>
<feature type="domain" description="RNA polymerase sigma-70 region 2" evidence="5">
    <location>
        <begin position="28"/>
        <end position="90"/>
    </location>
</feature>
<keyword evidence="4" id="KW-0804">Transcription</keyword>
<dbReference type="InterPro" id="IPR013324">
    <property type="entry name" value="RNA_pol_sigma_r3/r4-like"/>
</dbReference>
<dbReference type="RefSeq" id="WP_151666435.1">
    <property type="nucleotide sequence ID" value="NZ_WBVO01000001.1"/>
</dbReference>
<evidence type="ECO:0000256" key="1">
    <source>
        <dbReference type="ARBA" id="ARBA00010641"/>
    </source>
</evidence>
<dbReference type="Proteomes" id="UP000468650">
    <property type="component" value="Unassembled WGS sequence"/>
</dbReference>
<name>A0A6N6RMT6_9FLAO</name>
<dbReference type="CDD" id="cd06171">
    <property type="entry name" value="Sigma70_r4"/>
    <property type="match status" value="1"/>
</dbReference>
<dbReference type="InterPro" id="IPR039425">
    <property type="entry name" value="RNA_pol_sigma-70-like"/>
</dbReference>
<accession>A0A6N6RMT6</accession>
<keyword evidence="3" id="KW-0731">Sigma factor</keyword>
<evidence type="ECO:0000259" key="6">
    <source>
        <dbReference type="Pfam" id="PF08281"/>
    </source>
</evidence>
<evidence type="ECO:0000259" key="5">
    <source>
        <dbReference type="Pfam" id="PF04542"/>
    </source>
</evidence>
<evidence type="ECO:0000313" key="7">
    <source>
        <dbReference type="EMBL" id="KAB2814858.1"/>
    </source>
</evidence>
<dbReference type="InterPro" id="IPR014284">
    <property type="entry name" value="RNA_pol_sigma-70_dom"/>
</dbReference>
<dbReference type="OrthoDB" id="1027298at2"/>
<dbReference type="SUPFAM" id="SSF88659">
    <property type="entry name" value="Sigma3 and sigma4 domains of RNA polymerase sigma factors"/>
    <property type="match status" value="1"/>
</dbReference>
<dbReference type="GO" id="GO:0016987">
    <property type="term" value="F:sigma factor activity"/>
    <property type="evidence" value="ECO:0007669"/>
    <property type="project" value="UniProtKB-KW"/>
</dbReference>
<dbReference type="SUPFAM" id="SSF88946">
    <property type="entry name" value="Sigma2 domain of RNA polymerase sigma factors"/>
    <property type="match status" value="1"/>
</dbReference>
<comment type="similarity">
    <text evidence="1">Belongs to the sigma-70 factor family. ECF subfamily.</text>
</comment>
<sequence>MHNEDRIWLAYNAGDYRKAFEALVDIQQGQLLRIILRIVGDEDEAMDVLQDTFIKIWKNLASFKGGSKWSTWTYRIASNEALMHLRKKKKFLTTSDPIVTEQLTAGSFFDGDDALAALYSALDKLPAKQRLVFQMKYFDDLPYAEIAQITNTSVGALKASYHHAVKKIEAEVSNFKPGGHSDIKEVS</sequence>
<evidence type="ECO:0000256" key="3">
    <source>
        <dbReference type="ARBA" id="ARBA00023082"/>
    </source>
</evidence>